<feature type="domain" description="Mammalian cell entry C-terminal" evidence="2">
    <location>
        <begin position="129"/>
        <end position="227"/>
    </location>
</feature>
<evidence type="ECO:0000313" key="4">
    <source>
        <dbReference type="Proteomes" id="UP000655751"/>
    </source>
</evidence>
<dbReference type="AlphaFoldDB" id="A0A931N6J2"/>
<reference evidence="3" key="1">
    <citation type="submission" date="2020-11" db="EMBL/GenBank/DDBJ databases">
        <title>Nocardia NEAU-351.nov., a novel actinomycete isolated from the cow dung.</title>
        <authorList>
            <person name="Zhang X."/>
        </authorList>
    </citation>
    <scope>NUCLEOTIDE SEQUENCE</scope>
    <source>
        <strain evidence="3">NEAU-351</strain>
    </source>
</reference>
<dbReference type="InterPro" id="IPR024516">
    <property type="entry name" value="Mce_C"/>
</dbReference>
<dbReference type="InterPro" id="IPR052336">
    <property type="entry name" value="MlaD_Phospholipid_Transporter"/>
</dbReference>
<dbReference type="RefSeq" id="WP_196153330.1">
    <property type="nucleotide sequence ID" value="NZ_JADMLG010000020.1"/>
</dbReference>
<evidence type="ECO:0000313" key="3">
    <source>
        <dbReference type="EMBL" id="MBH0781024.1"/>
    </source>
</evidence>
<dbReference type="PANTHER" id="PTHR33371">
    <property type="entry name" value="INTERMEMBRANE PHOSPHOLIPID TRANSPORT SYSTEM BINDING PROTEIN MLAD-RELATED"/>
    <property type="match status" value="1"/>
</dbReference>
<protein>
    <submittedName>
        <fullName evidence="3">MCE family protein</fullName>
    </submittedName>
</protein>
<dbReference type="GO" id="GO:0005576">
    <property type="term" value="C:extracellular region"/>
    <property type="evidence" value="ECO:0007669"/>
    <property type="project" value="TreeGrafter"/>
</dbReference>
<comment type="caution">
    <text evidence="3">The sequence shown here is derived from an EMBL/GenBank/DDBJ whole genome shotgun (WGS) entry which is preliminary data.</text>
</comment>
<dbReference type="PANTHER" id="PTHR33371:SF17">
    <property type="entry name" value="MCE-FAMILY PROTEIN MCE1B"/>
    <property type="match status" value="1"/>
</dbReference>
<dbReference type="InterPro" id="IPR003399">
    <property type="entry name" value="Mce/MlaD"/>
</dbReference>
<accession>A0A931N6J2</accession>
<evidence type="ECO:0000259" key="1">
    <source>
        <dbReference type="Pfam" id="PF02470"/>
    </source>
</evidence>
<dbReference type="Proteomes" id="UP000655751">
    <property type="component" value="Unassembled WGS sequence"/>
</dbReference>
<dbReference type="Pfam" id="PF02470">
    <property type="entry name" value="MlaD"/>
    <property type="match status" value="1"/>
</dbReference>
<dbReference type="GO" id="GO:0051701">
    <property type="term" value="P:biological process involved in interaction with host"/>
    <property type="evidence" value="ECO:0007669"/>
    <property type="project" value="TreeGrafter"/>
</dbReference>
<gene>
    <name evidence="3" type="ORF">IT779_32605</name>
</gene>
<evidence type="ECO:0000259" key="2">
    <source>
        <dbReference type="Pfam" id="PF11887"/>
    </source>
</evidence>
<keyword evidence="4" id="KW-1185">Reference proteome</keyword>
<sequence length="339" mass="36158">MSARVGMLLTLGKLAVAAALSVALFAIVLSAITNPVDGETSLYTAEFTDVSGLHVNGDVRTKGVRIGKVRSIELIRDGSRSKAEVEFSLADSYRLFDNTVLAVKYQNLTGVRFIDLETPEHAGRAVRRLPATATRPSFDITELFNGLQPVLDTMSTEQINTFMANAITLLQGDGSGLAPMLDSVERLADLARDREQVISTLVANISRIADSMGGRSPQVVGFLHSLSFPIAKAMTVLQEFPKTAAYGPEFLTPVHRLLDELGLDPNMNVDELVGRAFASTSSAAEALRLLPVAFAGLQLPQLTTPAAGALKCGNGVVQLPTEVRVLLNGSEVVVCNGPR</sequence>
<name>A0A931N6J2_9NOCA</name>
<dbReference type="EMBL" id="JADMLG010000020">
    <property type="protein sequence ID" value="MBH0781024.1"/>
    <property type="molecule type" value="Genomic_DNA"/>
</dbReference>
<feature type="domain" description="Mce/MlaD" evidence="1">
    <location>
        <begin position="42"/>
        <end position="118"/>
    </location>
</feature>
<organism evidence="3 4">
    <name type="scientific">Nocardia bovistercoris</name>
    <dbReference type="NCBI Taxonomy" id="2785916"/>
    <lineage>
        <taxon>Bacteria</taxon>
        <taxon>Bacillati</taxon>
        <taxon>Actinomycetota</taxon>
        <taxon>Actinomycetes</taxon>
        <taxon>Mycobacteriales</taxon>
        <taxon>Nocardiaceae</taxon>
        <taxon>Nocardia</taxon>
    </lineage>
</organism>
<proteinExistence type="predicted"/>
<dbReference type="Pfam" id="PF11887">
    <property type="entry name" value="Mce4_CUP1"/>
    <property type="match status" value="1"/>
</dbReference>